<reference evidence="9" key="1">
    <citation type="submission" date="2022-04" db="EMBL/GenBank/DDBJ databases">
        <title>Carnegiea gigantea Genome sequencing and assembly v2.</title>
        <authorList>
            <person name="Copetti D."/>
            <person name="Sanderson M.J."/>
            <person name="Burquez A."/>
            <person name="Wojciechowski M.F."/>
        </authorList>
    </citation>
    <scope>NUCLEOTIDE SEQUENCE</scope>
    <source>
        <strain evidence="9">SGP5-SGP5p</strain>
        <tissue evidence="9">Aerial part</tissue>
    </source>
</reference>
<dbReference type="AlphaFoldDB" id="A0A9Q1GWK8"/>
<dbReference type="InterPro" id="IPR050279">
    <property type="entry name" value="Plant_def-hormone_signal"/>
</dbReference>
<evidence type="ECO:0000256" key="3">
    <source>
        <dbReference type="ARBA" id="ARBA00008594"/>
    </source>
</evidence>
<keyword evidence="6" id="KW-0675">Receptor</keyword>
<dbReference type="GO" id="GO:0004864">
    <property type="term" value="F:protein phosphatase inhibitor activity"/>
    <property type="evidence" value="ECO:0007669"/>
    <property type="project" value="UniProtKB-KW"/>
</dbReference>
<keyword evidence="7" id="KW-0539">Nucleus</keyword>
<dbReference type="GO" id="GO:0010427">
    <property type="term" value="F:abscisic acid binding"/>
    <property type="evidence" value="ECO:0007669"/>
    <property type="project" value="TreeGrafter"/>
</dbReference>
<dbReference type="InterPro" id="IPR019587">
    <property type="entry name" value="Polyketide_cyclase/dehydratase"/>
</dbReference>
<evidence type="ECO:0000313" key="9">
    <source>
        <dbReference type="EMBL" id="KAJ8426435.1"/>
    </source>
</evidence>
<evidence type="ECO:0000256" key="2">
    <source>
        <dbReference type="ARBA" id="ARBA00004496"/>
    </source>
</evidence>
<proteinExistence type="inferred from homology"/>
<comment type="similarity">
    <text evidence="3">Belongs to the PYR/PYL/RCAR abscisic acid intracellular receptor family.</text>
</comment>
<evidence type="ECO:0000256" key="1">
    <source>
        <dbReference type="ARBA" id="ARBA00004123"/>
    </source>
</evidence>
<dbReference type="GO" id="GO:0009738">
    <property type="term" value="P:abscisic acid-activated signaling pathway"/>
    <property type="evidence" value="ECO:0007669"/>
    <property type="project" value="UniProtKB-KW"/>
</dbReference>
<dbReference type="OrthoDB" id="4436220at2759"/>
<accession>A0A9Q1GWK8</accession>
<evidence type="ECO:0000256" key="4">
    <source>
        <dbReference type="ARBA" id="ARBA00022490"/>
    </source>
</evidence>
<dbReference type="PANTHER" id="PTHR31213:SF119">
    <property type="entry name" value="ABSCISIC ACID RECEPTOR PYL4"/>
    <property type="match status" value="1"/>
</dbReference>
<dbReference type="CDD" id="cd07821">
    <property type="entry name" value="PYR_PYL_RCAR_like"/>
    <property type="match status" value="1"/>
</dbReference>
<gene>
    <name evidence="9" type="ORF">Cgig2_021042</name>
</gene>
<evidence type="ECO:0000256" key="6">
    <source>
        <dbReference type="ARBA" id="ARBA00023170"/>
    </source>
</evidence>
<comment type="subcellular location">
    <subcellularLocation>
        <location evidence="2">Cytoplasm</location>
    </subcellularLocation>
    <subcellularLocation>
        <location evidence="1">Nucleus</location>
    </subcellularLocation>
</comment>
<dbReference type="Pfam" id="PF10604">
    <property type="entry name" value="Polyketide_cyc2"/>
    <property type="match status" value="1"/>
</dbReference>
<keyword evidence="5" id="KW-0938">Abscisic acid signaling pathway</keyword>
<evidence type="ECO:0000313" key="10">
    <source>
        <dbReference type="Proteomes" id="UP001153076"/>
    </source>
</evidence>
<organism evidence="9 10">
    <name type="scientific">Carnegiea gigantea</name>
    <dbReference type="NCBI Taxonomy" id="171969"/>
    <lineage>
        <taxon>Eukaryota</taxon>
        <taxon>Viridiplantae</taxon>
        <taxon>Streptophyta</taxon>
        <taxon>Embryophyta</taxon>
        <taxon>Tracheophyta</taxon>
        <taxon>Spermatophyta</taxon>
        <taxon>Magnoliopsida</taxon>
        <taxon>eudicotyledons</taxon>
        <taxon>Gunneridae</taxon>
        <taxon>Pentapetalae</taxon>
        <taxon>Caryophyllales</taxon>
        <taxon>Cactineae</taxon>
        <taxon>Cactaceae</taxon>
        <taxon>Cactoideae</taxon>
        <taxon>Echinocereeae</taxon>
        <taxon>Carnegiea</taxon>
    </lineage>
</organism>
<keyword evidence="8" id="KW-0650">Protein phosphatase inhibitor</keyword>
<dbReference type="GO" id="GO:0005737">
    <property type="term" value="C:cytoplasm"/>
    <property type="evidence" value="ECO:0007669"/>
    <property type="project" value="UniProtKB-SubCell"/>
</dbReference>
<keyword evidence="10" id="KW-1185">Reference proteome</keyword>
<dbReference type="InterPro" id="IPR023393">
    <property type="entry name" value="START-like_dom_sf"/>
</dbReference>
<dbReference type="PANTHER" id="PTHR31213">
    <property type="entry name" value="OS08G0374000 PROTEIN-RELATED"/>
    <property type="match status" value="1"/>
</dbReference>
<protein>
    <submittedName>
        <fullName evidence="9">Uncharacterized protein</fullName>
    </submittedName>
</protein>
<name>A0A9Q1GWK8_9CARY</name>
<keyword evidence="4" id="KW-0963">Cytoplasm</keyword>
<dbReference type="Proteomes" id="UP001153076">
    <property type="component" value="Unassembled WGS sequence"/>
</dbReference>
<evidence type="ECO:0000256" key="5">
    <source>
        <dbReference type="ARBA" id="ARBA00022682"/>
    </source>
</evidence>
<sequence length="225" mass="24323">MPSTLHLHPLTTTATTTTTVMDSTPAVAQPTMAAAEVLPSFAEELARELATSCRDPLREMATVAKHHNHKVGPHQCCSAAVRRIPAPLSTVWSLVRRFDQPQAYKLFLRSCRVIAGDGGNVGCLREVLVVSGLPAASSTERLEVLDDNNHAIGFRVVGGEHRLQNYRSVTTLHPTSCGGDDGSEEEEGTVVVESYVVDVPPGNTKEETCTFVDTIDHTCSLFVMQ</sequence>
<dbReference type="GO" id="GO:0038023">
    <property type="term" value="F:signaling receptor activity"/>
    <property type="evidence" value="ECO:0007669"/>
    <property type="project" value="TreeGrafter"/>
</dbReference>
<evidence type="ECO:0000256" key="8">
    <source>
        <dbReference type="ARBA" id="ARBA00023272"/>
    </source>
</evidence>
<dbReference type="GO" id="GO:0005634">
    <property type="term" value="C:nucleus"/>
    <property type="evidence" value="ECO:0007669"/>
    <property type="project" value="UniProtKB-SubCell"/>
</dbReference>
<comment type="caution">
    <text evidence="9">The sequence shown here is derived from an EMBL/GenBank/DDBJ whole genome shotgun (WGS) entry which is preliminary data.</text>
</comment>
<dbReference type="Gene3D" id="3.30.530.20">
    <property type="match status" value="1"/>
</dbReference>
<dbReference type="SUPFAM" id="SSF55961">
    <property type="entry name" value="Bet v1-like"/>
    <property type="match status" value="1"/>
</dbReference>
<dbReference type="EMBL" id="JAKOGI010001291">
    <property type="protein sequence ID" value="KAJ8426435.1"/>
    <property type="molecule type" value="Genomic_DNA"/>
</dbReference>
<evidence type="ECO:0000256" key="7">
    <source>
        <dbReference type="ARBA" id="ARBA00023242"/>
    </source>
</evidence>